<reference evidence="2" key="1">
    <citation type="submission" date="2020-10" db="EMBL/GenBank/DDBJ databases">
        <authorList>
            <person name="Gilroy R."/>
        </authorList>
    </citation>
    <scope>NUCLEOTIDE SEQUENCE</scope>
    <source>
        <strain evidence="2">CHK180-2868</strain>
    </source>
</reference>
<dbReference type="Proteomes" id="UP000824250">
    <property type="component" value="Unassembled WGS sequence"/>
</dbReference>
<reference evidence="2" key="2">
    <citation type="journal article" date="2021" name="PeerJ">
        <title>Extensive microbial diversity within the chicken gut microbiome revealed by metagenomics and culture.</title>
        <authorList>
            <person name="Gilroy R."/>
            <person name="Ravi A."/>
            <person name="Getino M."/>
            <person name="Pursley I."/>
            <person name="Horton D.L."/>
            <person name="Alikhan N.F."/>
            <person name="Baker D."/>
            <person name="Gharbi K."/>
            <person name="Hall N."/>
            <person name="Watson M."/>
            <person name="Adriaenssens E.M."/>
            <person name="Foster-Nyarko E."/>
            <person name="Jarju S."/>
            <person name="Secka A."/>
            <person name="Antonio M."/>
            <person name="Oren A."/>
            <person name="Chaudhuri R.R."/>
            <person name="La Ragione R."/>
            <person name="Hildebrand F."/>
            <person name="Pallen M.J."/>
        </authorList>
    </citation>
    <scope>NUCLEOTIDE SEQUENCE</scope>
    <source>
        <strain evidence="2">CHK180-2868</strain>
    </source>
</reference>
<name>A0A9D1A2R3_9FIRM</name>
<comment type="caution">
    <text evidence="2">The sequence shown here is derived from an EMBL/GenBank/DDBJ whole genome shotgun (WGS) entry which is preliminary data.</text>
</comment>
<dbReference type="CDD" id="cd04301">
    <property type="entry name" value="NAT_SF"/>
    <property type="match status" value="1"/>
</dbReference>
<evidence type="ECO:0000313" key="2">
    <source>
        <dbReference type="EMBL" id="HIR04992.1"/>
    </source>
</evidence>
<gene>
    <name evidence="2" type="ORF">IAB28_03375</name>
</gene>
<dbReference type="Pfam" id="PF00583">
    <property type="entry name" value="Acetyltransf_1"/>
    <property type="match status" value="1"/>
</dbReference>
<protein>
    <submittedName>
        <fullName evidence="2">N-acetyltransferase</fullName>
    </submittedName>
</protein>
<evidence type="ECO:0000259" key="1">
    <source>
        <dbReference type="PROSITE" id="PS51186"/>
    </source>
</evidence>
<feature type="domain" description="N-acetyltransferase" evidence="1">
    <location>
        <begin position="5"/>
        <end position="157"/>
    </location>
</feature>
<organism evidence="2 3">
    <name type="scientific">Candidatus Copromonas faecavium</name>
    <name type="common">nom. illeg.</name>
    <dbReference type="NCBI Taxonomy" id="2840740"/>
    <lineage>
        <taxon>Bacteria</taxon>
        <taxon>Bacillati</taxon>
        <taxon>Bacillota</taxon>
        <taxon>Clostridia</taxon>
        <taxon>Lachnospirales</taxon>
        <taxon>Lachnospiraceae</taxon>
        <taxon>Candidatus Copromonas (nom. illeg.)</taxon>
    </lineage>
</organism>
<sequence>MQQTITIRTEQPNDYETVETLTRKAFWNLYVPGCHEHYLAHIIRNHEDFLPELDLVLELDGQIIGNIMYTKSRLVDPDGEEKTILTFGPVSIDPQYQRMGYGKQLMEASFQKAAELGFEAIVIFGSPDNYVSRGFKSCLKYHISLEDHTYPAAMLVKELKPDALDNKNWVYFQSPAFDFDPEDAEQFDANLEHWEKKWQSSQESFYIISRSLLQNPE</sequence>
<accession>A0A9D1A2R3</accession>
<evidence type="ECO:0000313" key="3">
    <source>
        <dbReference type="Proteomes" id="UP000824250"/>
    </source>
</evidence>
<dbReference type="AlphaFoldDB" id="A0A9D1A2R3"/>
<dbReference type="PROSITE" id="PS51186">
    <property type="entry name" value="GNAT"/>
    <property type="match status" value="1"/>
</dbReference>
<dbReference type="GO" id="GO:0016747">
    <property type="term" value="F:acyltransferase activity, transferring groups other than amino-acyl groups"/>
    <property type="evidence" value="ECO:0007669"/>
    <property type="project" value="InterPro"/>
</dbReference>
<dbReference type="SUPFAM" id="SSF55729">
    <property type="entry name" value="Acyl-CoA N-acyltransferases (Nat)"/>
    <property type="match status" value="1"/>
</dbReference>
<dbReference type="InterPro" id="IPR000182">
    <property type="entry name" value="GNAT_dom"/>
</dbReference>
<dbReference type="EMBL" id="DVGC01000016">
    <property type="protein sequence ID" value="HIR04992.1"/>
    <property type="molecule type" value="Genomic_DNA"/>
</dbReference>
<proteinExistence type="predicted"/>
<dbReference type="InterPro" id="IPR016181">
    <property type="entry name" value="Acyl_CoA_acyltransferase"/>
</dbReference>
<dbReference type="Gene3D" id="3.40.630.30">
    <property type="match status" value="1"/>
</dbReference>